<feature type="compositionally biased region" description="Low complexity" evidence="8">
    <location>
        <begin position="1"/>
        <end position="27"/>
    </location>
</feature>
<dbReference type="Pfam" id="PF00528">
    <property type="entry name" value="BPD_transp_1"/>
    <property type="match status" value="1"/>
</dbReference>
<evidence type="ECO:0000256" key="8">
    <source>
        <dbReference type="SAM" id="MobiDB-lite"/>
    </source>
</evidence>
<evidence type="ECO:0000256" key="7">
    <source>
        <dbReference type="RuleBase" id="RU363032"/>
    </source>
</evidence>
<feature type="transmembrane region" description="Helical" evidence="7">
    <location>
        <begin position="161"/>
        <end position="183"/>
    </location>
</feature>
<keyword evidence="2 7" id="KW-0813">Transport</keyword>
<evidence type="ECO:0000259" key="9">
    <source>
        <dbReference type="PROSITE" id="PS50928"/>
    </source>
</evidence>
<organism evidence="10 11">
    <name type="scientific">Murinocardiopsis flavida</name>
    <dbReference type="NCBI Taxonomy" id="645275"/>
    <lineage>
        <taxon>Bacteria</taxon>
        <taxon>Bacillati</taxon>
        <taxon>Actinomycetota</taxon>
        <taxon>Actinomycetes</taxon>
        <taxon>Streptosporangiales</taxon>
        <taxon>Nocardiopsidaceae</taxon>
        <taxon>Murinocardiopsis</taxon>
    </lineage>
</organism>
<dbReference type="PANTHER" id="PTHR30151">
    <property type="entry name" value="ALKANE SULFONATE ABC TRANSPORTER-RELATED, MEMBRANE SUBUNIT"/>
    <property type="match status" value="1"/>
</dbReference>
<accession>A0A2P8DKF4</accession>
<dbReference type="PANTHER" id="PTHR30151:SF20">
    <property type="entry name" value="ABC TRANSPORTER PERMEASE PROTEIN HI_0355-RELATED"/>
    <property type="match status" value="1"/>
</dbReference>
<feature type="transmembrane region" description="Helical" evidence="7">
    <location>
        <begin position="103"/>
        <end position="126"/>
    </location>
</feature>
<evidence type="ECO:0000256" key="6">
    <source>
        <dbReference type="ARBA" id="ARBA00023136"/>
    </source>
</evidence>
<keyword evidence="6 7" id="KW-0472">Membrane</keyword>
<dbReference type="InterPro" id="IPR035906">
    <property type="entry name" value="MetI-like_sf"/>
</dbReference>
<dbReference type="AlphaFoldDB" id="A0A2P8DKF4"/>
<dbReference type="RefSeq" id="WP_106583041.1">
    <property type="nucleotide sequence ID" value="NZ_PYGA01000007.1"/>
</dbReference>
<dbReference type="PROSITE" id="PS50928">
    <property type="entry name" value="ABC_TM1"/>
    <property type="match status" value="1"/>
</dbReference>
<feature type="transmembrane region" description="Helical" evidence="7">
    <location>
        <begin position="204"/>
        <end position="237"/>
    </location>
</feature>
<evidence type="ECO:0000313" key="10">
    <source>
        <dbReference type="EMBL" id="PSK97696.1"/>
    </source>
</evidence>
<dbReference type="CDD" id="cd06261">
    <property type="entry name" value="TM_PBP2"/>
    <property type="match status" value="1"/>
</dbReference>
<evidence type="ECO:0000313" key="11">
    <source>
        <dbReference type="Proteomes" id="UP000240542"/>
    </source>
</evidence>
<proteinExistence type="inferred from homology"/>
<feature type="transmembrane region" description="Helical" evidence="7">
    <location>
        <begin position="133"/>
        <end position="155"/>
    </location>
</feature>
<evidence type="ECO:0000256" key="3">
    <source>
        <dbReference type="ARBA" id="ARBA00022475"/>
    </source>
</evidence>
<keyword evidence="11" id="KW-1185">Reference proteome</keyword>
<comment type="similarity">
    <text evidence="7">Belongs to the binding-protein-dependent transport system permease family.</text>
</comment>
<gene>
    <name evidence="10" type="ORF">CLV63_10789</name>
</gene>
<dbReference type="GO" id="GO:0055085">
    <property type="term" value="P:transmembrane transport"/>
    <property type="evidence" value="ECO:0007669"/>
    <property type="project" value="InterPro"/>
</dbReference>
<feature type="transmembrane region" description="Helical" evidence="7">
    <location>
        <begin position="43"/>
        <end position="61"/>
    </location>
</feature>
<dbReference type="Gene3D" id="1.10.3720.10">
    <property type="entry name" value="MetI-like"/>
    <property type="match status" value="1"/>
</dbReference>
<dbReference type="Proteomes" id="UP000240542">
    <property type="component" value="Unassembled WGS sequence"/>
</dbReference>
<evidence type="ECO:0000256" key="4">
    <source>
        <dbReference type="ARBA" id="ARBA00022692"/>
    </source>
</evidence>
<comment type="caution">
    <text evidence="10">The sequence shown here is derived from an EMBL/GenBank/DDBJ whole genome shotgun (WGS) entry which is preliminary data.</text>
</comment>
<feature type="transmembrane region" description="Helical" evidence="7">
    <location>
        <begin position="257"/>
        <end position="278"/>
    </location>
</feature>
<comment type="subcellular location">
    <subcellularLocation>
        <location evidence="1 7">Cell membrane</location>
        <topology evidence="1 7">Multi-pass membrane protein</topology>
    </subcellularLocation>
</comment>
<feature type="region of interest" description="Disordered" evidence="8">
    <location>
        <begin position="1"/>
        <end position="34"/>
    </location>
</feature>
<dbReference type="EMBL" id="PYGA01000007">
    <property type="protein sequence ID" value="PSK97696.1"/>
    <property type="molecule type" value="Genomic_DNA"/>
</dbReference>
<keyword evidence="5 7" id="KW-1133">Transmembrane helix</keyword>
<feature type="domain" description="ABC transmembrane type-1" evidence="9">
    <location>
        <begin position="95"/>
        <end position="279"/>
    </location>
</feature>
<name>A0A2P8DKF4_9ACTN</name>
<dbReference type="SUPFAM" id="SSF161098">
    <property type="entry name" value="MetI-like"/>
    <property type="match status" value="1"/>
</dbReference>
<dbReference type="OrthoDB" id="7274389at2"/>
<dbReference type="GO" id="GO:0005886">
    <property type="term" value="C:plasma membrane"/>
    <property type="evidence" value="ECO:0007669"/>
    <property type="project" value="UniProtKB-SubCell"/>
</dbReference>
<evidence type="ECO:0000256" key="2">
    <source>
        <dbReference type="ARBA" id="ARBA00022448"/>
    </source>
</evidence>
<keyword evidence="4 7" id="KW-0812">Transmembrane</keyword>
<protein>
    <submittedName>
        <fullName evidence="10">NitT/TauT family transport system permease protein</fullName>
    </submittedName>
</protein>
<keyword evidence="3" id="KW-1003">Cell membrane</keyword>
<evidence type="ECO:0000256" key="1">
    <source>
        <dbReference type="ARBA" id="ARBA00004651"/>
    </source>
</evidence>
<reference evidence="10 11" key="1">
    <citation type="submission" date="2018-03" db="EMBL/GenBank/DDBJ databases">
        <title>Genomic Encyclopedia of Archaeal and Bacterial Type Strains, Phase II (KMG-II): from individual species to whole genera.</title>
        <authorList>
            <person name="Goeker M."/>
        </authorList>
    </citation>
    <scope>NUCLEOTIDE SEQUENCE [LARGE SCALE GENOMIC DNA]</scope>
    <source>
        <strain evidence="10 11">DSM 45312</strain>
    </source>
</reference>
<dbReference type="InterPro" id="IPR000515">
    <property type="entry name" value="MetI-like"/>
</dbReference>
<sequence>MKSTTKGTTRSTAATGSPEAAEAPSGAAGRGGRGGPGSLRIRSAVLAAAIFVVLIGAWQGATAFHVVSPLILAPPADVFAALVRMVGDGSLWPHLAATAQETVAGFAIAVAAAIVIGSAFAFSPIVRTAVYPYILVSQTFPKVAIAPLIVAAFGYDLMPKIVLAALLAFFPVLTNTIAGLTEVSDDEVNLFRSLRASRWQELCYLRIPNALVFIFPALNSAAVLALIGAIVGEFVAARVGIGYAIQQFTTTGEVAGTYAMLVVLSLFGLALYGLLTLAERFVRRNR</sequence>
<evidence type="ECO:0000256" key="5">
    <source>
        <dbReference type="ARBA" id="ARBA00022989"/>
    </source>
</evidence>